<dbReference type="EMBL" id="JBDFQZ010000006">
    <property type="protein sequence ID" value="KAK9716252.1"/>
    <property type="molecule type" value="Genomic_DNA"/>
</dbReference>
<sequence length="197" mass="22030">MVISAIVHPHHHLFLTTPKPLHHRNHHHSLTTVTIPPLPPTPTPHLPFKKPSPVKTHATFLPIQPFNFLSSTSISTPPLSETLALLLAFSKTVVEKLSVSIHEFKMPLVAIANAVGKWVDLYHSVLMVRILLSWFPNMPWEKQPFSAIRDLCDPCLSFFRTIMPPTANKTIDLSPILAFVFFGVLSSFLKTSVQGPN</sequence>
<dbReference type="AlphaFoldDB" id="A0AAW1KEB9"/>
<proteinExistence type="predicted"/>
<dbReference type="Proteomes" id="UP001443914">
    <property type="component" value="Unassembled WGS sequence"/>
</dbReference>
<evidence type="ECO:0008006" key="3">
    <source>
        <dbReference type="Google" id="ProtNLM"/>
    </source>
</evidence>
<dbReference type="InterPro" id="IPR003425">
    <property type="entry name" value="CCB3/YggT"/>
</dbReference>
<dbReference type="PANTHER" id="PTHR33219">
    <property type="entry name" value="YLMG HOMOLOG PROTEIN 2, CHLOROPLASTIC"/>
    <property type="match status" value="1"/>
</dbReference>
<organism evidence="1 2">
    <name type="scientific">Saponaria officinalis</name>
    <name type="common">Common soapwort</name>
    <name type="synonym">Lychnis saponaria</name>
    <dbReference type="NCBI Taxonomy" id="3572"/>
    <lineage>
        <taxon>Eukaryota</taxon>
        <taxon>Viridiplantae</taxon>
        <taxon>Streptophyta</taxon>
        <taxon>Embryophyta</taxon>
        <taxon>Tracheophyta</taxon>
        <taxon>Spermatophyta</taxon>
        <taxon>Magnoliopsida</taxon>
        <taxon>eudicotyledons</taxon>
        <taxon>Gunneridae</taxon>
        <taxon>Pentapetalae</taxon>
        <taxon>Caryophyllales</taxon>
        <taxon>Caryophyllaceae</taxon>
        <taxon>Caryophylleae</taxon>
        <taxon>Saponaria</taxon>
    </lineage>
</organism>
<keyword evidence="2" id="KW-1185">Reference proteome</keyword>
<dbReference type="Pfam" id="PF02325">
    <property type="entry name" value="CCB3_YggT"/>
    <property type="match status" value="1"/>
</dbReference>
<dbReference type="PANTHER" id="PTHR33219:SF10">
    <property type="entry name" value="OS07G0185300 PROTEIN"/>
    <property type="match status" value="1"/>
</dbReference>
<comment type="caution">
    <text evidence="1">The sequence shown here is derived from an EMBL/GenBank/DDBJ whole genome shotgun (WGS) entry which is preliminary data.</text>
</comment>
<protein>
    <recommendedName>
        <fullName evidence="3">YGGT family protein</fullName>
    </recommendedName>
</protein>
<gene>
    <name evidence="1" type="ORF">RND81_06G221300</name>
</gene>
<reference evidence="1" key="1">
    <citation type="submission" date="2024-03" db="EMBL/GenBank/DDBJ databases">
        <title>WGS assembly of Saponaria officinalis var. Norfolk2.</title>
        <authorList>
            <person name="Jenkins J."/>
            <person name="Shu S."/>
            <person name="Grimwood J."/>
            <person name="Barry K."/>
            <person name="Goodstein D."/>
            <person name="Schmutz J."/>
            <person name="Leebens-Mack J."/>
            <person name="Osbourn A."/>
        </authorList>
    </citation>
    <scope>NUCLEOTIDE SEQUENCE [LARGE SCALE GENOMIC DNA]</scope>
    <source>
        <strain evidence="1">JIC</strain>
    </source>
</reference>
<dbReference type="GO" id="GO:0016020">
    <property type="term" value="C:membrane"/>
    <property type="evidence" value="ECO:0007669"/>
    <property type="project" value="InterPro"/>
</dbReference>
<accession>A0AAW1KEB9</accession>
<name>A0AAW1KEB9_SAPOF</name>
<dbReference type="GO" id="GO:0010020">
    <property type="term" value="P:chloroplast fission"/>
    <property type="evidence" value="ECO:0007669"/>
    <property type="project" value="TreeGrafter"/>
</dbReference>
<evidence type="ECO:0000313" key="1">
    <source>
        <dbReference type="EMBL" id="KAK9716252.1"/>
    </source>
</evidence>
<evidence type="ECO:0000313" key="2">
    <source>
        <dbReference type="Proteomes" id="UP001443914"/>
    </source>
</evidence>